<keyword evidence="1" id="KW-0547">Nucleotide-binding</keyword>
<dbReference type="AlphaFoldDB" id="G0EEA5"/>
<dbReference type="STRING" id="694429.Pyrfu_0930"/>
<evidence type="ECO:0000313" key="3">
    <source>
        <dbReference type="EMBL" id="AEM38799.1"/>
    </source>
</evidence>
<dbReference type="GO" id="GO:0005525">
    <property type="term" value="F:GTP binding"/>
    <property type="evidence" value="ECO:0007669"/>
    <property type="project" value="UniProtKB-KW"/>
</dbReference>
<keyword evidence="1" id="KW-0342">GTP-binding</keyword>
<name>G0EEA5_PYRF1</name>
<evidence type="ECO:0000259" key="2">
    <source>
        <dbReference type="PROSITE" id="PS51880"/>
    </source>
</evidence>
<dbReference type="GeneID" id="11139404"/>
<evidence type="ECO:0000313" key="4">
    <source>
        <dbReference type="Proteomes" id="UP000001037"/>
    </source>
</evidence>
<dbReference type="InterPro" id="IPR045001">
    <property type="entry name" value="DRG"/>
</dbReference>
<dbReference type="OrthoDB" id="372125at2157"/>
<dbReference type="RefSeq" id="WP_014026476.1">
    <property type="nucleotide sequence ID" value="NC_015931.1"/>
</dbReference>
<dbReference type="PROSITE" id="PS51880">
    <property type="entry name" value="TGS"/>
    <property type="match status" value="1"/>
</dbReference>
<evidence type="ECO:0000256" key="1">
    <source>
        <dbReference type="ARBA" id="ARBA00023134"/>
    </source>
</evidence>
<dbReference type="eggNOG" id="arCOG00358">
    <property type="taxonomic scope" value="Archaea"/>
</dbReference>
<dbReference type="Gene3D" id="3.10.20.30">
    <property type="match status" value="1"/>
</dbReference>
<dbReference type="PANTHER" id="PTHR43127">
    <property type="entry name" value="DEVELOPMENTALLY-REGULATED GTP-BINDING PROTEIN 2"/>
    <property type="match status" value="1"/>
</dbReference>
<dbReference type="KEGG" id="pfm:Pyrfu_0930"/>
<keyword evidence="4" id="KW-1185">Reference proteome</keyword>
<dbReference type="InterPro" id="IPR027417">
    <property type="entry name" value="P-loop_NTPase"/>
</dbReference>
<dbReference type="GO" id="GO:0003924">
    <property type="term" value="F:GTPase activity"/>
    <property type="evidence" value="ECO:0007669"/>
    <property type="project" value="InterPro"/>
</dbReference>
<protein>
    <submittedName>
        <fullName evidence="3">Small GTP-binding protein</fullName>
    </submittedName>
</protein>
<dbReference type="SUPFAM" id="SSF81271">
    <property type="entry name" value="TGS-like"/>
    <property type="match status" value="1"/>
</dbReference>
<dbReference type="InterPro" id="IPR004095">
    <property type="entry name" value="TGS"/>
</dbReference>
<dbReference type="Pfam" id="PF02824">
    <property type="entry name" value="TGS"/>
    <property type="match status" value="1"/>
</dbReference>
<dbReference type="Gene3D" id="3.40.50.300">
    <property type="entry name" value="P-loop containing nucleotide triphosphate hydrolases"/>
    <property type="match status" value="1"/>
</dbReference>
<dbReference type="InterPro" id="IPR012675">
    <property type="entry name" value="Beta-grasp_dom_sf"/>
</dbReference>
<dbReference type="FunCoup" id="G0EEA5">
    <property type="interactions" value="208"/>
</dbReference>
<accession>G0EEA5</accession>
<feature type="domain" description="TGS" evidence="2">
    <location>
        <begin position="312"/>
        <end position="386"/>
    </location>
</feature>
<dbReference type="InterPro" id="IPR006073">
    <property type="entry name" value="GTP-bd"/>
</dbReference>
<organism evidence="3 4">
    <name type="scientific">Pyrolobus fumarii (strain DSM 11204 / 1A)</name>
    <dbReference type="NCBI Taxonomy" id="694429"/>
    <lineage>
        <taxon>Archaea</taxon>
        <taxon>Thermoproteota</taxon>
        <taxon>Thermoprotei</taxon>
        <taxon>Desulfurococcales</taxon>
        <taxon>Pyrodictiaceae</taxon>
        <taxon>Pyrolobus</taxon>
    </lineage>
</organism>
<proteinExistence type="predicted"/>
<dbReference type="Pfam" id="PF16897">
    <property type="entry name" value="MMR_HSR1_Xtn"/>
    <property type="match status" value="1"/>
</dbReference>
<dbReference type="InParanoid" id="G0EEA5"/>
<sequence>MPANLPAEARAKLAKYSEAKTIEEKIKALEEFLAAVPKHKGTENLLLWARRRLAELREELERRKQRRGGGGGPRFFIEKSGAAQLVVLGPPNAGKSLLVQRLTGAKTHVADYPFSTTLPVPGMLQYEDIQFQLIDTPPLTDEAPQYVPRIVGLARNADGVILVVALDRDPVAQYEDIKRILREHGVLIEKPRGVVRVRKGGGPGVKVQLRGRILDGTVADVEKLLASYRIYSAVVEIEGEVTLDDIEEAIFKPVTYKPTLVIANKVDVPGAVQRYKRLYEHLKGRGIGLIPVSVVRNYNLDKIGEFVFRMLRIIRVYTKQPNGEVSKTPLILPKGATVLDAARKIHSDLAKYFTYAKIWGPSAKYPGERVGPDHVLEDGDIVEIHAKR</sequence>
<dbReference type="Pfam" id="PF01926">
    <property type="entry name" value="MMR_HSR1"/>
    <property type="match status" value="1"/>
</dbReference>
<dbReference type="HOGENOM" id="CLU_044997_0_1_2"/>
<dbReference type="EMBL" id="CP002838">
    <property type="protein sequence ID" value="AEM38799.1"/>
    <property type="molecule type" value="Genomic_DNA"/>
</dbReference>
<reference evidence="3 4" key="1">
    <citation type="journal article" date="2011" name="Stand. Genomic Sci.">
        <title>Complete genome sequence of the hyperthermophilic chemolithoautotroph Pyrolobus fumarii type strain (1A).</title>
        <authorList>
            <person name="Anderson I."/>
            <person name="Goker M."/>
            <person name="Nolan M."/>
            <person name="Lucas S."/>
            <person name="Hammon N."/>
            <person name="Deshpande S."/>
            <person name="Cheng J.F."/>
            <person name="Tapia R."/>
            <person name="Han C."/>
            <person name="Goodwin L."/>
            <person name="Pitluck S."/>
            <person name="Huntemann M."/>
            <person name="Liolios K."/>
            <person name="Ivanova N."/>
            <person name="Pagani I."/>
            <person name="Mavromatis K."/>
            <person name="Ovchinikova G."/>
            <person name="Pati A."/>
            <person name="Chen A."/>
            <person name="Palaniappan K."/>
            <person name="Land M."/>
            <person name="Hauser L."/>
            <person name="Brambilla E.M."/>
            <person name="Huber H."/>
            <person name="Yasawong M."/>
            <person name="Rohde M."/>
            <person name="Spring S."/>
            <person name="Abt B."/>
            <person name="Sikorski J."/>
            <person name="Wirth R."/>
            <person name="Detter J.C."/>
            <person name="Woyke T."/>
            <person name="Bristow J."/>
            <person name="Eisen J.A."/>
            <person name="Markowitz V."/>
            <person name="Hugenholtz P."/>
            <person name="Kyrpides N.C."/>
            <person name="Klenk H.P."/>
            <person name="Lapidus A."/>
        </authorList>
    </citation>
    <scope>NUCLEOTIDE SEQUENCE [LARGE SCALE GENOMIC DNA]</scope>
    <source>
        <strain evidence="4">DSM 11204 / 1A</strain>
    </source>
</reference>
<dbReference type="InterPro" id="IPR031662">
    <property type="entry name" value="GTP-binding_2"/>
</dbReference>
<dbReference type="PRINTS" id="PR00326">
    <property type="entry name" value="GTP1OBG"/>
</dbReference>
<dbReference type="SUPFAM" id="SSF52540">
    <property type="entry name" value="P-loop containing nucleoside triphosphate hydrolases"/>
    <property type="match status" value="1"/>
</dbReference>
<dbReference type="Proteomes" id="UP000001037">
    <property type="component" value="Chromosome"/>
</dbReference>
<gene>
    <name evidence="3" type="ordered locus">Pyrfu_0930</name>
</gene>
<dbReference type="CDD" id="cd01666">
    <property type="entry name" value="TGS_DRG"/>
    <property type="match status" value="1"/>
</dbReference>
<dbReference type="InterPro" id="IPR012676">
    <property type="entry name" value="TGS-like"/>
</dbReference>